<evidence type="ECO:0000313" key="3">
    <source>
        <dbReference type="Proteomes" id="UP000800041"/>
    </source>
</evidence>
<dbReference type="PANTHER" id="PTHR48419">
    <property type="entry name" value="SULFOTRANSFERASE DOMAIN-CONTAINING PROTEIN"/>
    <property type="match status" value="1"/>
</dbReference>
<evidence type="ECO:0000256" key="1">
    <source>
        <dbReference type="SAM" id="MobiDB-lite"/>
    </source>
</evidence>
<dbReference type="PANTHER" id="PTHR48419:SF1">
    <property type="entry name" value="SULFOTRANSFERASE DOMAIN-CONTAINING PROTEIN"/>
    <property type="match status" value="1"/>
</dbReference>
<organism evidence="2 3">
    <name type="scientific">Aulographum hederae CBS 113979</name>
    <dbReference type="NCBI Taxonomy" id="1176131"/>
    <lineage>
        <taxon>Eukaryota</taxon>
        <taxon>Fungi</taxon>
        <taxon>Dikarya</taxon>
        <taxon>Ascomycota</taxon>
        <taxon>Pezizomycotina</taxon>
        <taxon>Dothideomycetes</taxon>
        <taxon>Pleosporomycetidae</taxon>
        <taxon>Aulographales</taxon>
        <taxon>Aulographaceae</taxon>
    </lineage>
</organism>
<dbReference type="Gene3D" id="3.40.50.300">
    <property type="entry name" value="P-loop containing nucleotide triphosphate hydrolases"/>
    <property type="match status" value="1"/>
</dbReference>
<dbReference type="AlphaFoldDB" id="A0A6G1H052"/>
<dbReference type="InterPro" id="IPR053226">
    <property type="entry name" value="Pyrrolopyrazine_biosynth_F"/>
</dbReference>
<name>A0A6G1H052_9PEZI</name>
<protein>
    <recommendedName>
        <fullName evidence="4">P-loop containing nucleoside triphosphate hydrolase protein</fullName>
    </recommendedName>
</protein>
<reference evidence="2" key="1">
    <citation type="journal article" date="2020" name="Stud. Mycol.">
        <title>101 Dothideomycetes genomes: a test case for predicting lifestyles and emergence of pathogens.</title>
        <authorList>
            <person name="Haridas S."/>
            <person name="Albert R."/>
            <person name="Binder M."/>
            <person name="Bloem J."/>
            <person name="Labutti K."/>
            <person name="Salamov A."/>
            <person name="Andreopoulos B."/>
            <person name="Baker S."/>
            <person name="Barry K."/>
            <person name="Bills G."/>
            <person name="Bluhm B."/>
            <person name="Cannon C."/>
            <person name="Castanera R."/>
            <person name="Culley D."/>
            <person name="Daum C."/>
            <person name="Ezra D."/>
            <person name="Gonzalez J."/>
            <person name="Henrissat B."/>
            <person name="Kuo A."/>
            <person name="Liang C."/>
            <person name="Lipzen A."/>
            <person name="Lutzoni F."/>
            <person name="Magnuson J."/>
            <person name="Mondo S."/>
            <person name="Nolan M."/>
            <person name="Ohm R."/>
            <person name="Pangilinan J."/>
            <person name="Park H.-J."/>
            <person name="Ramirez L."/>
            <person name="Alfaro M."/>
            <person name="Sun H."/>
            <person name="Tritt A."/>
            <person name="Yoshinaga Y."/>
            <person name="Zwiers L.-H."/>
            <person name="Turgeon B."/>
            <person name="Goodwin S."/>
            <person name="Spatafora J."/>
            <person name="Crous P."/>
            <person name="Grigoriev I."/>
        </authorList>
    </citation>
    <scope>NUCLEOTIDE SEQUENCE</scope>
    <source>
        <strain evidence="2">CBS 113979</strain>
    </source>
</reference>
<sequence>MTRRDTLQCVHEPFGDAFYFGPERLSPRYEQDEQARIDCGFADSTFKTIFDRIDRENTEGKRIFIKDMAQYFVPLDRKPVSIAPSLVSYKRGVGTNGAHSTEGGPGAHVDTMVSLSPDAIPVKEASQDSNGSEYTSPPRPYPTVVEPKNPTVAPEALLRQFHFTFLIRHPRYSIPSYYRCTIPPLDEVTGFYNFMPNEAGYDELRRMFDFLRGCKQVGPGVCGRENGASQDEANGHKEVDICVIDADDLLDNPAGIIEMYCGSVGIKYEPEMLTWDSEEDHQIAKAAFEKWQGFHDDAIASTELKKRDHKKKPKSDDECYAEWVQKFGEEGAKVIKQTVADNVGHYEYLKQFAIKAS</sequence>
<dbReference type="SUPFAM" id="SSF52540">
    <property type="entry name" value="P-loop containing nucleoside triphosphate hydrolases"/>
    <property type="match status" value="1"/>
</dbReference>
<gene>
    <name evidence="2" type="ORF">K402DRAFT_393829</name>
</gene>
<dbReference type="EMBL" id="ML977157">
    <property type="protein sequence ID" value="KAF1986348.1"/>
    <property type="molecule type" value="Genomic_DNA"/>
</dbReference>
<accession>A0A6G1H052</accession>
<proteinExistence type="predicted"/>
<dbReference type="Pfam" id="PF19798">
    <property type="entry name" value="Sulfotransfer_5"/>
    <property type="match status" value="1"/>
</dbReference>
<dbReference type="Proteomes" id="UP000800041">
    <property type="component" value="Unassembled WGS sequence"/>
</dbReference>
<dbReference type="InterPro" id="IPR027417">
    <property type="entry name" value="P-loop_NTPase"/>
</dbReference>
<dbReference type="OrthoDB" id="2405944at2759"/>
<evidence type="ECO:0000313" key="2">
    <source>
        <dbReference type="EMBL" id="KAF1986348.1"/>
    </source>
</evidence>
<keyword evidence="3" id="KW-1185">Reference proteome</keyword>
<evidence type="ECO:0008006" key="4">
    <source>
        <dbReference type="Google" id="ProtNLM"/>
    </source>
</evidence>
<feature type="region of interest" description="Disordered" evidence="1">
    <location>
        <begin position="123"/>
        <end position="142"/>
    </location>
</feature>